<feature type="transmembrane region" description="Helical" evidence="1">
    <location>
        <begin position="140"/>
        <end position="164"/>
    </location>
</feature>
<feature type="transmembrane region" description="Helical" evidence="1">
    <location>
        <begin position="221"/>
        <end position="240"/>
    </location>
</feature>
<keyword evidence="3" id="KW-1185">Reference proteome</keyword>
<protein>
    <submittedName>
        <fullName evidence="2">Uncharacterized protein</fullName>
    </submittedName>
</protein>
<dbReference type="EMBL" id="BJTG01000002">
    <property type="protein sequence ID" value="GEJ55915.1"/>
    <property type="molecule type" value="Genomic_DNA"/>
</dbReference>
<evidence type="ECO:0000313" key="2">
    <source>
        <dbReference type="EMBL" id="GEJ55915.1"/>
    </source>
</evidence>
<dbReference type="Gene3D" id="1.25.40.10">
    <property type="entry name" value="Tetratricopeptide repeat domain"/>
    <property type="match status" value="1"/>
</dbReference>
<feature type="transmembrane region" description="Helical" evidence="1">
    <location>
        <begin position="171"/>
        <end position="192"/>
    </location>
</feature>
<accession>A0A7I9VHU3</accession>
<gene>
    <name evidence="2" type="ORF">AMYX_06560</name>
</gene>
<dbReference type="AlphaFoldDB" id="A0A7I9VHU3"/>
<evidence type="ECO:0000256" key="1">
    <source>
        <dbReference type="SAM" id="Phobius"/>
    </source>
</evidence>
<feature type="transmembrane region" description="Helical" evidence="1">
    <location>
        <begin position="252"/>
        <end position="271"/>
    </location>
</feature>
<name>A0A7I9VHU3_9BACT</name>
<feature type="transmembrane region" description="Helical" evidence="1">
    <location>
        <begin position="55"/>
        <end position="74"/>
    </location>
</feature>
<sequence length="783" mass="79774">MVSQVPGMNEGRTADHIASLLHARWVWAAAAALTLLGAAGGALPLLEVPGFELGLAAALLSALLVGPALGIAAARRALAAAAARRGGAGFAPGAAPRAPILRPFAAAAMVLLGLQALLFSASAARAALATPCRPLAGAALFALVAAPSALLAAALGVACGLAAAGRRRRAALLYALVAAASLLGTLAAGYFGPSASALDHLLGVWPGPLYDEALAVDRRLLLFRAGTLAWTCAALAAGALWQAQRDPRRRAWAALALALAALAALGARALGGGTATRAELAGALGAVREGARCTVHLPREKSAEEAERLLLDCEYDAAAVARALGLARAPRATVWLYRSAEEKRRLVGAGHTSFTKPWLAEIHVHDQGVPHPVLRHELVHALASAAAPGLLGVPARKLLLVDAGLTEGLAVAVEVPAGPFDVHAWTRALRDQGRLPPLASLLGPAGFWSAAPARAYTAAGSFLRFLLDRYGSAAVLAAYAEDDVPRALGRSLPALEAEWQAFLDGVSVPPALAAQAEARFERGSLFSRVCAREVADLEVEAARDAARGRAAAAERLLRRASSLSGGDPAWLRGAAEAWRAAGEPARAEALLAEALGRAEAAGGRSALRASLLEQLGDLRLGAGDGAAAAARYRAARALAHPAGAEARALDAKLAAARDAPLAQAVTPWLLGGPGAPGAVARLAGSDAPLARYLLARARLAGGAPELAIEALRRLDPGALPGPELEEEARRLAAEALCRAGQAEAGIAAFRALARAAPPASALRAQAEDAAARCAFERDARGAR</sequence>
<comment type="caution">
    <text evidence="2">The sequence shown here is derived from an EMBL/GenBank/DDBJ whole genome shotgun (WGS) entry which is preliminary data.</text>
</comment>
<dbReference type="Proteomes" id="UP000503640">
    <property type="component" value="Unassembled WGS sequence"/>
</dbReference>
<keyword evidence="1" id="KW-0812">Transmembrane</keyword>
<evidence type="ECO:0000313" key="3">
    <source>
        <dbReference type="Proteomes" id="UP000503640"/>
    </source>
</evidence>
<dbReference type="InterPro" id="IPR011990">
    <property type="entry name" value="TPR-like_helical_dom_sf"/>
</dbReference>
<reference evidence="3" key="1">
    <citation type="journal article" date="2020" name="Appl. Environ. Microbiol.">
        <title>Diazotrophic Anaeromyxobacter Isolates from Soils.</title>
        <authorList>
            <person name="Masuda Y."/>
            <person name="Yamanaka H."/>
            <person name="Xu Z.X."/>
            <person name="Shiratori Y."/>
            <person name="Aono T."/>
            <person name="Amachi S."/>
            <person name="Senoo K."/>
            <person name="Itoh H."/>
        </authorList>
    </citation>
    <scope>NUCLEOTIDE SEQUENCE [LARGE SCALE GENOMIC DNA]</scope>
    <source>
        <strain evidence="3">R267</strain>
    </source>
</reference>
<organism evidence="2 3">
    <name type="scientific">Anaeromyxobacter diazotrophicus</name>
    <dbReference type="NCBI Taxonomy" id="2590199"/>
    <lineage>
        <taxon>Bacteria</taxon>
        <taxon>Pseudomonadati</taxon>
        <taxon>Myxococcota</taxon>
        <taxon>Myxococcia</taxon>
        <taxon>Myxococcales</taxon>
        <taxon>Cystobacterineae</taxon>
        <taxon>Anaeromyxobacteraceae</taxon>
        <taxon>Anaeromyxobacter</taxon>
    </lineage>
</organism>
<feature type="transmembrane region" description="Helical" evidence="1">
    <location>
        <begin position="25"/>
        <end position="43"/>
    </location>
</feature>
<keyword evidence="1" id="KW-1133">Transmembrane helix</keyword>
<keyword evidence="1" id="KW-0472">Membrane</keyword>
<feature type="transmembrane region" description="Helical" evidence="1">
    <location>
        <begin position="104"/>
        <end position="128"/>
    </location>
</feature>
<proteinExistence type="predicted"/>